<dbReference type="SUPFAM" id="SSF57850">
    <property type="entry name" value="RING/U-box"/>
    <property type="match status" value="1"/>
</dbReference>
<dbReference type="GO" id="GO:0003677">
    <property type="term" value="F:DNA binding"/>
    <property type="evidence" value="ECO:0007669"/>
    <property type="project" value="InterPro"/>
</dbReference>
<keyword evidence="16" id="KW-0234">DNA repair</keyword>
<keyword evidence="15" id="KW-0067">ATP-binding</keyword>
<dbReference type="InterPro" id="IPR048686">
    <property type="entry name" value="SHPRH_helical_1st"/>
</dbReference>
<dbReference type="PANTHER" id="PTHR45865:SF1">
    <property type="entry name" value="E3 UBIQUITIN-PROTEIN LIGASE SHPRH"/>
    <property type="match status" value="1"/>
</dbReference>
<dbReference type="GO" id="GO:0016874">
    <property type="term" value="F:ligase activity"/>
    <property type="evidence" value="ECO:0007669"/>
    <property type="project" value="UniProtKB-KW"/>
</dbReference>
<dbReference type="PROSITE" id="PS51194">
    <property type="entry name" value="HELICASE_CTER"/>
    <property type="match status" value="1"/>
</dbReference>
<dbReference type="InterPro" id="IPR000330">
    <property type="entry name" value="SNF2_N"/>
</dbReference>
<keyword evidence="6" id="KW-0808">Transferase</keyword>
<dbReference type="GO" id="GO:0000786">
    <property type="term" value="C:nucleosome"/>
    <property type="evidence" value="ECO:0007669"/>
    <property type="project" value="InterPro"/>
</dbReference>
<evidence type="ECO:0000256" key="13">
    <source>
        <dbReference type="ARBA" id="ARBA00022806"/>
    </source>
</evidence>
<dbReference type="InterPro" id="IPR014001">
    <property type="entry name" value="Helicase_ATP-bd"/>
</dbReference>
<accession>A0A7K8QI49</accession>
<feature type="compositionally biased region" description="Basic and acidic residues" evidence="23">
    <location>
        <begin position="584"/>
        <end position="600"/>
    </location>
</feature>
<dbReference type="GO" id="GO:0061630">
    <property type="term" value="F:ubiquitin protein ligase activity"/>
    <property type="evidence" value="ECO:0007669"/>
    <property type="project" value="UniProtKB-EC"/>
</dbReference>
<evidence type="ECO:0000259" key="25">
    <source>
        <dbReference type="PROSITE" id="PS51194"/>
    </source>
</evidence>
<keyword evidence="28" id="KW-1185">Reference proteome</keyword>
<comment type="function">
    <text evidence="17">E3 ubiquitin-protein ligase involved in DNA repair. Upon genotoxic stress, accepts ubiquitin from the UBE2N-UBE2V2 E2 complex and transfers it to 'Lys-164' of PCNA which had been monoubiquitinated by UBE2A/B-RAD18, promoting the formation of non-canonical poly-ubiquitin chains linked through 'Lys-63'.</text>
</comment>
<dbReference type="InterPro" id="IPR036388">
    <property type="entry name" value="WH-like_DNA-bd_sf"/>
</dbReference>
<feature type="domain" description="H15" evidence="26">
    <location>
        <begin position="438"/>
        <end position="512"/>
    </location>
</feature>
<evidence type="ECO:0000256" key="11">
    <source>
        <dbReference type="ARBA" id="ARBA00022786"/>
    </source>
</evidence>
<organism evidence="27 28">
    <name type="scientific">Smithornis capensis</name>
    <dbReference type="NCBI Taxonomy" id="363769"/>
    <lineage>
        <taxon>Eukaryota</taxon>
        <taxon>Metazoa</taxon>
        <taxon>Chordata</taxon>
        <taxon>Craniata</taxon>
        <taxon>Vertebrata</taxon>
        <taxon>Euteleostomi</taxon>
        <taxon>Archelosauria</taxon>
        <taxon>Archosauria</taxon>
        <taxon>Dinosauria</taxon>
        <taxon>Saurischia</taxon>
        <taxon>Theropoda</taxon>
        <taxon>Coelurosauria</taxon>
        <taxon>Aves</taxon>
        <taxon>Neognathae</taxon>
        <taxon>Neoaves</taxon>
        <taxon>Telluraves</taxon>
        <taxon>Australaves</taxon>
        <taxon>Passeriformes</taxon>
        <taxon>Eurylaimidae</taxon>
        <taxon>Smithornis</taxon>
    </lineage>
</organism>
<dbReference type="EMBL" id="VWYW01000078">
    <property type="protein sequence ID" value="NXF04654.1"/>
    <property type="molecule type" value="Genomic_DNA"/>
</dbReference>
<dbReference type="FunFam" id="1.10.10.10:FF:000242">
    <property type="entry name" value="E3 ubiquitin-protein ligase SHPRH isoform X1"/>
    <property type="match status" value="1"/>
</dbReference>
<dbReference type="PROSITE" id="PS51504">
    <property type="entry name" value="H15"/>
    <property type="match status" value="1"/>
</dbReference>
<keyword evidence="7" id="KW-0479">Metal-binding</keyword>
<evidence type="ECO:0000256" key="23">
    <source>
        <dbReference type="SAM" id="MobiDB-lite"/>
    </source>
</evidence>
<keyword evidence="12" id="KW-0378">Hydrolase</keyword>
<sequence length="1693" mass="194433">MSSRRKRAPPSKVDEEKKKKLCWNMHEDRRNEMVTLDDEGTTEDHVPIPSTSASFIVVNDDTTDEDLIQKEGSGSKSVKFLTGNDEEDSYSILTPVFVQLNIIVLPYRADGSWKVLLGEFALHLTSELILPDEFHERSFTLMRGDSDDQLQVCVHERSEEEYSNETKEYLGTYEQRILVEPTLNGEILEGLRWLQKKKIIGLYQRPMDSQSLKVGIYLLEAGLSKPEFLSDGGGRPKKANQLIQKLMEKFYSFLIPDELEEDEEDSDMELERQNIEELYDFVRHTHQQDIQLLRKDVQHPALIPILRPYQSEAVNWMLYRENHTSTPSKNSPHFLWREVITLDGVKIYYNPFTGCIIREYPTAGPQWPGGILADEMGLGKTVEVLALILNHTGPDIKQDDLTLPEGKLVNFFVPPQPLEGNKKKNPKEMEPKLKEKIQYPSLRVMILSAVKEMNVKKGASIIAIFKYISAIYRYDTQRNRRLLKRTLEKLIAEQVVEQVKGHGLAGSFKLGKNYKEQKKRERTKEQVKPRTSENIQKKRLSDAKTQTKESRNSDVTSENVFKTASRVDIAMEEHDYCTTSKSNKKPEADHENSIKEDNIKQETVVPKSPDLHGSLLVPSDMSRHSDSDVSKITANVQEKVPKVQSSHSQEHADSSVHHTSSVFPFNTSEYRFECICGELGLADYKARVQCLKCYLWQHAECVNYKEENLKSRPFYCPHCLVAMKPVPTGATLIISPSSICHQWVDEINRHVRSSSLRVLVYQGVKKHGFLQPHMLAEQEVVITTYDVLRTELNYVDIPHSNSEDGRRFRNQKRYMAIPSPLVAVEWWRICLDEAQMVECTTAKAAEMALRLSGINRWCVSGTPVQRGLEDLYGLVLFLGVDPYWVKHWWDQLLYRPYCRKNPQPLYSLIAKIMWRSAKKDVIDQIQIPPQTENIHWLHFSPVERHFYHRQHEVCCQDALAKLRKISDWSLKLSSLDRRTVTSILYPLLRLRQACCHPQAVRGEFLPLQKSTMTMEELLASLQKKCRTECEEAHRQLVCALNGLAGIHIIKGEYTMAAELYREVLRSSEEHKEKLKTDSLQRLHSTHNLMELLTQHPGIPPTLRDSRLAEEAEQLRQHYMSKSNAEVAEAHQALQPVLQTIRELQRKAGSPWWLDVIQTAIQYAIDEELVQRVQNEITCNYKQQINKLSMAEKFRDCRGLQYLLTTQLDEVKKFQKIVREAVKNLEGPPSKQVIEAATICHLRPVRLPLNNCVFCKADELFTEYESKLFMHSVKGQMAIFEEMIEDQEGLVDDRLPTTSRGLWATSETERALKAVLSFAKAHRMDVRLTEEGSVFLELFEAWKKEYKLLHEYWMVLRDHVSAIDELAMATERLRVRHPDEPKPNPPVLHIIEPHEVDQNRVKLLNDKAVAKSQLQKKLGQLLYLTNLEKSQDKTTGGINPEPCPICARQLGRQWAVLTCGHCFCNECIAIIIQQYSVGTRRSSIKCAICRQTTSHKEISYVFTAEAANQEDDIPVKGSHSTKVEAVVRTLKRIQFKDPGAKSLVFSTWQDVLDIISKALYDNNMIFSQINGISKFQENLSAFKYDPNINILLLPLHTGSNGLNIIEATHVLLVEPILNPAHELQAIGRVHRIGQTKSTIVHRFLIKATIEERMQTMLKTVDRSHTSSSMKQSEASVLTVADLADLFTEETEELE</sequence>
<dbReference type="CDD" id="cd18793">
    <property type="entry name" value="SF2_C_SNF"/>
    <property type="match status" value="1"/>
</dbReference>
<dbReference type="InterPro" id="IPR013083">
    <property type="entry name" value="Znf_RING/FYVE/PHD"/>
</dbReference>
<dbReference type="Pfam" id="PF21325">
    <property type="entry name" value="SHPRH_helical-1st"/>
    <property type="match status" value="1"/>
</dbReference>
<keyword evidence="5" id="KW-0597">Phosphoprotein</keyword>
<dbReference type="FunFam" id="3.30.40.10:FF:000162">
    <property type="entry name" value="E3 ubiquitin-protein ligase SHPRH isoform X1"/>
    <property type="match status" value="1"/>
</dbReference>
<dbReference type="SMART" id="SM00526">
    <property type="entry name" value="H15"/>
    <property type="match status" value="1"/>
</dbReference>
<dbReference type="GO" id="GO:0005634">
    <property type="term" value="C:nucleus"/>
    <property type="evidence" value="ECO:0007669"/>
    <property type="project" value="UniProtKB-ARBA"/>
</dbReference>
<evidence type="ECO:0000256" key="8">
    <source>
        <dbReference type="ARBA" id="ARBA00022741"/>
    </source>
</evidence>
<evidence type="ECO:0000259" key="24">
    <source>
        <dbReference type="PROSITE" id="PS50089"/>
    </source>
</evidence>
<comment type="pathway">
    <text evidence="2">Protein modification; protein ubiquitination.</text>
</comment>
<dbReference type="InterPro" id="IPR019786">
    <property type="entry name" value="Zinc_finger_PHD-type_CS"/>
</dbReference>
<evidence type="ECO:0000259" key="26">
    <source>
        <dbReference type="PROSITE" id="PS51504"/>
    </source>
</evidence>
<evidence type="ECO:0000256" key="4">
    <source>
        <dbReference type="ARBA" id="ARBA00012483"/>
    </source>
</evidence>
<dbReference type="Gene3D" id="3.40.50.10810">
    <property type="entry name" value="Tandem AAA-ATPase domain"/>
    <property type="match status" value="2"/>
</dbReference>
<dbReference type="InterPro" id="IPR038718">
    <property type="entry name" value="SNF2-like_sf"/>
</dbReference>
<keyword evidence="27" id="KW-0436">Ligase</keyword>
<keyword evidence="14" id="KW-0862">Zinc</keyword>
<dbReference type="SMART" id="SM00487">
    <property type="entry name" value="DEXDc"/>
    <property type="match status" value="1"/>
</dbReference>
<evidence type="ECO:0000256" key="16">
    <source>
        <dbReference type="ARBA" id="ARBA00023204"/>
    </source>
</evidence>
<dbReference type="PANTHER" id="PTHR45865">
    <property type="entry name" value="E3 UBIQUITIN-PROTEIN LIGASE SHPRH FAMILY MEMBER"/>
    <property type="match status" value="1"/>
</dbReference>
<dbReference type="GO" id="GO:0004386">
    <property type="term" value="F:helicase activity"/>
    <property type="evidence" value="ECO:0007669"/>
    <property type="project" value="UniProtKB-KW"/>
</dbReference>
<evidence type="ECO:0000256" key="20">
    <source>
        <dbReference type="ARBA" id="ARBA00080750"/>
    </source>
</evidence>
<dbReference type="SUPFAM" id="SSF52540">
    <property type="entry name" value="P-loop containing nucleoside triphosphate hydrolases"/>
    <property type="match status" value="3"/>
</dbReference>
<evidence type="ECO:0000256" key="2">
    <source>
        <dbReference type="ARBA" id="ARBA00004906"/>
    </source>
</evidence>
<dbReference type="InterPro" id="IPR017907">
    <property type="entry name" value="Znf_RING_CS"/>
</dbReference>
<dbReference type="Pfam" id="PF00271">
    <property type="entry name" value="Helicase_C"/>
    <property type="match status" value="1"/>
</dbReference>
<feature type="non-terminal residue" evidence="27">
    <location>
        <position position="1693"/>
    </location>
</feature>
<evidence type="ECO:0000256" key="3">
    <source>
        <dbReference type="ARBA" id="ARBA00007025"/>
    </source>
</evidence>
<comment type="caution">
    <text evidence="27">The sequence shown here is derived from an EMBL/GenBank/DDBJ whole genome shotgun (WGS) entry which is preliminary data.</text>
</comment>
<dbReference type="InterPro" id="IPR001965">
    <property type="entry name" value="Znf_PHD"/>
</dbReference>
<comment type="catalytic activity">
    <reaction evidence="1">
        <text>S-ubiquitinyl-[E2 ubiquitin-conjugating enzyme]-L-cysteine + [acceptor protein]-L-lysine = [E2 ubiquitin-conjugating enzyme]-L-cysteine + N(6)-ubiquitinyl-[acceptor protein]-L-lysine.</text>
        <dbReference type="EC" id="2.3.2.27"/>
    </reaction>
</comment>
<dbReference type="Pfam" id="PF00538">
    <property type="entry name" value="Linker_histone"/>
    <property type="match status" value="1"/>
</dbReference>
<feature type="region of interest" description="Disordered" evidence="23">
    <location>
        <begin position="510"/>
        <end position="559"/>
    </location>
</feature>
<feature type="region of interest" description="Disordered" evidence="23">
    <location>
        <begin position="574"/>
        <end position="626"/>
    </location>
</feature>
<dbReference type="CDD" id="cd00073">
    <property type="entry name" value="H15"/>
    <property type="match status" value="1"/>
</dbReference>
<dbReference type="Proteomes" id="UP000567624">
    <property type="component" value="Unassembled WGS sequence"/>
</dbReference>
<dbReference type="FunFam" id="3.30.40.10:FF:000170">
    <property type="entry name" value="E3 ubiquitin-protein ligase SHPRH isoform X1"/>
    <property type="match status" value="1"/>
</dbReference>
<dbReference type="GO" id="GO:0000209">
    <property type="term" value="P:protein polyubiquitination"/>
    <property type="evidence" value="ECO:0007669"/>
    <property type="project" value="TreeGrafter"/>
</dbReference>
<dbReference type="SMART" id="SM00249">
    <property type="entry name" value="PHD"/>
    <property type="match status" value="1"/>
</dbReference>
<dbReference type="GO" id="GO:0016787">
    <property type="term" value="F:hydrolase activity"/>
    <property type="evidence" value="ECO:0007669"/>
    <property type="project" value="UniProtKB-KW"/>
</dbReference>
<evidence type="ECO:0000256" key="19">
    <source>
        <dbReference type="ARBA" id="ARBA00074563"/>
    </source>
</evidence>
<comment type="similarity">
    <text evidence="3">Belongs to the SNF2/RAD54 helicase family.</text>
</comment>
<dbReference type="GO" id="GO:0006281">
    <property type="term" value="P:DNA repair"/>
    <property type="evidence" value="ECO:0007669"/>
    <property type="project" value="UniProtKB-KW"/>
</dbReference>
<feature type="region of interest" description="Disordered" evidence="23">
    <location>
        <begin position="638"/>
        <end position="658"/>
    </location>
</feature>
<comment type="subunit">
    <text evidence="18">Homodimer. Interacts with HLTF, PCNA, UBE2N and RAD18.</text>
</comment>
<evidence type="ECO:0000256" key="9">
    <source>
        <dbReference type="ARBA" id="ARBA00022763"/>
    </source>
</evidence>
<dbReference type="Pfam" id="PF13445">
    <property type="entry name" value="zf-RING_UBOX"/>
    <property type="match status" value="1"/>
</dbReference>
<protein>
    <recommendedName>
        <fullName evidence="19">E3 ubiquitin-protein ligase SHPRH</fullName>
        <ecNumber evidence="4">2.3.2.27</ecNumber>
    </recommendedName>
    <alternativeName>
        <fullName evidence="21">RING-type E3 ubiquitin transferase SHPRH</fullName>
    </alternativeName>
    <alternativeName>
        <fullName evidence="20">SNF2, histone-linker, PHD and RING finger domain-containing helicase</fullName>
    </alternativeName>
</protein>
<keyword evidence="8" id="KW-0547">Nucleotide-binding</keyword>
<evidence type="ECO:0000256" key="22">
    <source>
        <dbReference type="PROSITE-ProRule" id="PRU00175"/>
    </source>
</evidence>
<keyword evidence="10 22" id="KW-0863">Zinc-finger</keyword>
<dbReference type="GO" id="GO:0006334">
    <property type="term" value="P:nucleosome assembly"/>
    <property type="evidence" value="ECO:0007669"/>
    <property type="project" value="InterPro"/>
</dbReference>
<dbReference type="InterPro" id="IPR049730">
    <property type="entry name" value="SNF2/RAD54-like_C"/>
</dbReference>
<dbReference type="SUPFAM" id="SSF46785">
    <property type="entry name" value="Winged helix' DNA-binding domain"/>
    <property type="match status" value="1"/>
</dbReference>
<dbReference type="SUPFAM" id="SSF57903">
    <property type="entry name" value="FYVE/PHD zinc finger"/>
    <property type="match status" value="1"/>
</dbReference>
<dbReference type="FunFam" id="3.40.50.300:FF:000786">
    <property type="entry name" value="E3 ubiquitin-protein ligase SHPRH isoform X1"/>
    <property type="match status" value="1"/>
</dbReference>
<dbReference type="GO" id="GO:0008270">
    <property type="term" value="F:zinc ion binding"/>
    <property type="evidence" value="ECO:0007669"/>
    <property type="project" value="UniProtKB-KW"/>
</dbReference>
<dbReference type="FunFam" id="3.40.50.10810:FF:000013">
    <property type="entry name" value="E3 ubiquitin-protein ligase SHPRH isoform X2"/>
    <property type="match status" value="1"/>
</dbReference>
<evidence type="ECO:0000256" key="1">
    <source>
        <dbReference type="ARBA" id="ARBA00000900"/>
    </source>
</evidence>
<evidence type="ECO:0000256" key="5">
    <source>
        <dbReference type="ARBA" id="ARBA00022553"/>
    </source>
</evidence>
<evidence type="ECO:0000256" key="6">
    <source>
        <dbReference type="ARBA" id="ARBA00022679"/>
    </source>
</evidence>
<evidence type="ECO:0000313" key="27">
    <source>
        <dbReference type="EMBL" id="NXF04654.1"/>
    </source>
</evidence>
<proteinExistence type="inferred from homology"/>
<evidence type="ECO:0000256" key="17">
    <source>
        <dbReference type="ARBA" id="ARBA00058012"/>
    </source>
</evidence>
<dbReference type="Gene3D" id="3.40.50.300">
    <property type="entry name" value="P-loop containing nucleotide triphosphate hydrolases"/>
    <property type="match status" value="1"/>
</dbReference>
<dbReference type="Gene3D" id="1.10.10.10">
    <property type="entry name" value="Winged helix-like DNA-binding domain superfamily/Winged helix DNA-binding domain"/>
    <property type="match status" value="1"/>
</dbReference>
<keyword evidence="11" id="KW-0833">Ubl conjugation pathway</keyword>
<evidence type="ECO:0000256" key="10">
    <source>
        <dbReference type="ARBA" id="ARBA00022771"/>
    </source>
</evidence>
<dbReference type="InterPro" id="IPR005818">
    <property type="entry name" value="Histone_H1/H5_H15"/>
</dbReference>
<keyword evidence="13" id="KW-0347">Helicase</keyword>
<feature type="compositionally biased region" description="Basic and acidic residues" evidence="23">
    <location>
        <begin position="513"/>
        <end position="552"/>
    </location>
</feature>
<feature type="domain" description="Helicase C-terminal" evidence="25">
    <location>
        <begin position="1524"/>
        <end position="1682"/>
    </location>
</feature>
<dbReference type="GO" id="GO:0005524">
    <property type="term" value="F:ATP binding"/>
    <property type="evidence" value="ECO:0007669"/>
    <property type="project" value="UniProtKB-KW"/>
</dbReference>
<dbReference type="Pfam" id="PF00176">
    <property type="entry name" value="SNF2-rel_dom"/>
    <property type="match status" value="1"/>
</dbReference>
<evidence type="ECO:0000256" key="15">
    <source>
        <dbReference type="ARBA" id="ARBA00022840"/>
    </source>
</evidence>
<evidence type="ECO:0000313" key="28">
    <source>
        <dbReference type="Proteomes" id="UP000567624"/>
    </source>
</evidence>
<dbReference type="InterPro" id="IPR027417">
    <property type="entry name" value="P-loop_NTPase"/>
</dbReference>
<dbReference type="InterPro" id="IPR027370">
    <property type="entry name" value="Znf-RING_euk"/>
</dbReference>
<evidence type="ECO:0000256" key="7">
    <source>
        <dbReference type="ARBA" id="ARBA00022723"/>
    </source>
</evidence>
<feature type="domain" description="RING-type" evidence="24">
    <location>
        <begin position="1442"/>
        <end position="1489"/>
    </location>
</feature>
<dbReference type="InterPro" id="IPR011011">
    <property type="entry name" value="Znf_FYVE_PHD"/>
</dbReference>
<dbReference type="InterPro" id="IPR001650">
    <property type="entry name" value="Helicase_C-like"/>
</dbReference>
<dbReference type="CDD" id="cd16569">
    <property type="entry name" value="RING-HC_SHPRH-like"/>
    <property type="match status" value="1"/>
</dbReference>
<dbReference type="InterPro" id="IPR001841">
    <property type="entry name" value="Znf_RING"/>
</dbReference>
<reference evidence="27 28" key="1">
    <citation type="submission" date="2019-09" db="EMBL/GenBank/DDBJ databases">
        <title>Bird 10,000 Genomes (B10K) Project - Family phase.</title>
        <authorList>
            <person name="Zhang G."/>
        </authorList>
    </citation>
    <scope>NUCLEOTIDE SEQUENCE [LARGE SCALE GENOMIC DNA]</scope>
    <source>
        <strain evidence="27">B10K-CU-031-20</strain>
    </source>
</reference>
<dbReference type="Pfam" id="PF21324">
    <property type="entry name" value="SHPRH_helical-2nd"/>
    <property type="match status" value="1"/>
</dbReference>
<dbReference type="CDD" id="cd15547">
    <property type="entry name" value="PHD_SHPRH"/>
    <property type="match status" value="1"/>
</dbReference>
<evidence type="ECO:0000256" key="12">
    <source>
        <dbReference type="ARBA" id="ARBA00022801"/>
    </source>
</evidence>
<dbReference type="InterPro" id="IPR036390">
    <property type="entry name" value="WH_DNA-bd_sf"/>
</dbReference>
<dbReference type="PROSITE" id="PS01359">
    <property type="entry name" value="ZF_PHD_1"/>
    <property type="match status" value="1"/>
</dbReference>
<dbReference type="PROSITE" id="PS00518">
    <property type="entry name" value="ZF_RING_1"/>
    <property type="match status" value="1"/>
</dbReference>
<dbReference type="SMART" id="SM00490">
    <property type="entry name" value="HELICc"/>
    <property type="match status" value="1"/>
</dbReference>
<dbReference type="SMART" id="SM00184">
    <property type="entry name" value="RING"/>
    <property type="match status" value="1"/>
</dbReference>
<dbReference type="CDD" id="cd18070">
    <property type="entry name" value="DEXQc_SHPRH"/>
    <property type="match status" value="1"/>
</dbReference>
<gene>
    <name evidence="27" type="primary">Shprh</name>
    <name evidence="27" type="ORF">SMICAP_R12692</name>
</gene>
<evidence type="ECO:0000256" key="14">
    <source>
        <dbReference type="ARBA" id="ARBA00022833"/>
    </source>
</evidence>
<dbReference type="InterPro" id="IPR048695">
    <property type="entry name" value="SHPRH_helical_2nd"/>
</dbReference>
<evidence type="ECO:0000256" key="18">
    <source>
        <dbReference type="ARBA" id="ARBA00064042"/>
    </source>
</evidence>
<evidence type="ECO:0000256" key="21">
    <source>
        <dbReference type="ARBA" id="ARBA00082267"/>
    </source>
</evidence>
<feature type="non-terminal residue" evidence="27">
    <location>
        <position position="1"/>
    </location>
</feature>
<dbReference type="EC" id="2.3.2.27" evidence="4"/>
<dbReference type="Gene3D" id="3.30.40.10">
    <property type="entry name" value="Zinc/RING finger domain, C3HC4 (zinc finger)"/>
    <property type="match status" value="2"/>
</dbReference>
<name>A0A7K8QI49_9PASS</name>
<keyword evidence="9" id="KW-0227">DNA damage</keyword>
<dbReference type="InterPro" id="IPR052583">
    <property type="entry name" value="ATP-helicase/E3_Ub-Ligase"/>
</dbReference>
<dbReference type="PROSITE" id="PS50089">
    <property type="entry name" value="ZF_RING_2"/>
    <property type="match status" value="1"/>
</dbReference>